<proteinExistence type="predicted"/>
<evidence type="ECO:0000313" key="2">
    <source>
        <dbReference type="Proteomes" id="UP001162156"/>
    </source>
</evidence>
<comment type="caution">
    <text evidence="1">The sequence shown here is derived from an EMBL/GenBank/DDBJ whole genome shotgun (WGS) entry which is preliminary data.</text>
</comment>
<accession>A0AAV8YR97</accession>
<dbReference type="Proteomes" id="UP001162156">
    <property type="component" value="Unassembled WGS sequence"/>
</dbReference>
<name>A0AAV8YR97_9CUCU</name>
<protein>
    <submittedName>
        <fullName evidence="1">Uncharacterized protein</fullName>
    </submittedName>
</protein>
<keyword evidence="2" id="KW-1185">Reference proteome</keyword>
<sequence length="73" mass="8463">MEERYLVAGSIFNALQYEYLVGASTVRKIVENTCEKVWSRLQPLYMPDKSEDDWFNISEGFYNTTNCQIASAQ</sequence>
<reference evidence="1" key="1">
    <citation type="journal article" date="2023" name="Insect Mol. Biol.">
        <title>Genome sequencing provides insights into the evolution of gene families encoding plant cell wall-degrading enzymes in longhorned beetles.</title>
        <authorList>
            <person name="Shin N.R."/>
            <person name="Okamura Y."/>
            <person name="Kirsch R."/>
            <person name="Pauchet Y."/>
        </authorList>
    </citation>
    <scope>NUCLEOTIDE SEQUENCE</scope>
    <source>
        <strain evidence="1">RBIC_L_NR</strain>
    </source>
</reference>
<gene>
    <name evidence="1" type="ORF">NQ314_007351</name>
</gene>
<organism evidence="1 2">
    <name type="scientific">Rhamnusium bicolor</name>
    <dbReference type="NCBI Taxonomy" id="1586634"/>
    <lineage>
        <taxon>Eukaryota</taxon>
        <taxon>Metazoa</taxon>
        <taxon>Ecdysozoa</taxon>
        <taxon>Arthropoda</taxon>
        <taxon>Hexapoda</taxon>
        <taxon>Insecta</taxon>
        <taxon>Pterygota</taxon>
        <taxon>Neoptera</taxon>
        <taxon>Endopterygota</taxon>
        <taxon>Coleoptera</taxon>
        <taxon>Polyphaga</taxon>
        <taxon>Cucujiformia</taxon>
        <taxon>Chrysomeloidea</taxon>
        <taxon>Cerambycidae</taxon>
        <taxon>Lepturinae</taxon>
        <taxon>Rhagiini</taxon>
        <taxon>Rhamnusium</taxon>
    </lineage>
</organism>
<dbReference type="EMBL" id="JANEYF010001963">
    <property type="protein sequence ID" value="KAJ8953529.1"/>
    <property type="molecule type" value="Genomic_DNA"/>
</dbReference>
<evidence type="ECO:0000313" key="1">
    <source>
        <dbReference type="EMBL" id="KAJ8953529.1"/>
    </source>
</evidence>
<dbReference type="AlphaFoldDB" id="A0AAV8YR97"/>